<reference evidence="2" key="1">
    <citation type="submission" date="2023-03" db="EMBL/GenBank/DDBJ databases">
        <title>Massive genome expansion in bonnet fungi (Mycena s.s.) driven by repeated elements and novel gene families across ecological guilds.</title>
        <authorList>
            <consortium name="Lawrence Berkeley National Laboratory"/>
            <person name="Harder C.B."/>
            <person name="Miyauchi S."/>
            <person name="Viragh M."/>
            <person name="Kuo A."/>
            <person name="Thoen E."/>
            <person name="Andreopoulos B."/>
            <person name="Lu D."/>
            <person name="Skrede I."/>
            <person name="Drula E."/>
            <person name="Henrissat B."/>
            <person name="Morin E."/>
            <person name="Kohler A."/>
            <person name="Barry K."/>
            <person name="LaButti K."/>
            <person name="Morin E."/>
            <person name="Salamov A."/>
            <person name="Lipzen A."/>
            <person name="Mereny Z."/>
            <person name="Hegedus B."/>
            <person name="Baldrian P."/>
            <person name="Stursova M."/>
            <person name="Weitz H."/>
            <person name="Taylor A."/>
            <person name="Grigoriev I.V."/>
            <person name="Nagy L.G."/>
            <person name="Martin F."/>
            <person name="Kauserud H."/>
        </authorList>
    </citation>
    <scope>NUCLEOTIDE SEQUENCE</scope>
    <source>
        <strain evidence="2">CBHHK067</strain>
    </source>
</reference>
<dbReference type="EMBL" id="JARKIE010000019">
    <property type="protein sequence ID" value="KAJ7700726.1"/>
    <property type="molecule type" value="Genomic_DNA"/>
</dbReference>
<feature type="region of interest" description="Disordered" evidence="1">
    <location>
        <begin position="1"/>
        <end position="89"/>
    </location>
</feature>
<keyword evidence="3" id="KW-1185">Reference proteome</keyword>
<dbReference type="Proteomes" id="UP001221757">
    <property type="component" value="Unassembled WGS sequence"/>
</dbReference>
<dbReference type="AlphaFoldDB" id="A0AAD7DWH8"/>
<evidence type="ECO:0000313" key="3">
    <source>
        <dbReference type="Proteomes" id="UP001221757"/>
    </source>
</evidence>
<evidence type="ECO:0000256" key="1">
    <source>
        <dbReference type="SAM" id="MobiDB-lite"/>
    </source>
</evidence>
<feature type="compositionally biased region" description="Basic and acidic residues" evidence="1">
    <location>
        <begin position="116"/>
        <end position="129"/>
    </location>
</feature>
<feature type="compositionally biased region" description="Polar residues" evidence="1">
    <location>
        <begin position="27"/>
        <end position="39"/>
    </location>
</feature>
<name>A0AAD7DWH8_MYCRO</name>
<feature type="compositionally biased region" description="Low complexity" evidence="1">
    <location>
        <begin position="1"/>
        <end position="16"/>
    </location>
</feature>
<sequence length="136" mass="14762">MARWWLPLSGSPSSGPDVARRNWLRSGASSQSQCETVETQGHYADSRRPQIPGARGIATPEDPSPQAKREPKISGKNGGPAGMQDATNMRIAGRFLMPLRAGGGGWAEGRRRSKLMLRDGEEEKPRDFGDTFEGAL</sequence>
<proteinExistence type="predicted"/>
<comment type="caution">
    <text evidence="2">The sequence shown here is derived from an EMBL/GenBank/DDBJ whole genome shotgun (WGS) entry which is preliminary data.</text>
</comment>
<accession>A0AAD7DWH8</accession>
<gene>
    <name evidence="2" type="ORF">B0H17DRAFT_1128591</name>
</gene>
<organism evidence="2 3">
    <name type="scientific">Mycena rosella</name>
    <name type="common">Pink bonnet</name>
    <name type="synonym">Agaricus rosellus</name>
    <dbReference type="NCBI Taxonomy" id="1033263"/>
    <lineage>
        <taxon>Eukaryota</taxon>
        <taxon>Fungi</taxon>
        <taxon>Dikarya</taxon>
        <taxon>Basidiomycota</taxon>
        <taxon>Agaricomycotina</taxon>
        <taxon>Agaricomycetes</taxon>
        <taxon>Agaricomycetidae</taxon>
        <taxon>Agaricales</taxon>
        <taxon>Marasmiineae</taxon>
        <taxon>Mycenaceae</taxon>
        <taxon>Mycena</taxon>
    </lineage>
</organism>
<protein>
    <submittedName>
        <fullName evidence="2">Uncharacterized protein</fullName>
    </submittedName>
</protein>
<evidence type="ECO:0000313" key="2">
    <source>
        <dbReference type="EMBL" id="KAJ7700726.1"/>
    </source>
</evidence>
<feature type="region of interest" description="Disordered" evidence="1">
    <location>
        <begin position="116"/>
        <end position="136"/>
    </location>
</feature>